<evidence type="ECO:0000256" key="2">
    <source>
        <dbReference type="ARBA" id="ARBA00022475"/>
    </source>
</evidence>
<dbReference type="PANTHER" id="PTHR40035">
    <property type="entry name" value="ATP SYNTHASE PROTEIN I"/>
    <property type="match status" value="1"/>
</dbReference>
<dbReference type="InterPro" id="IPR039072">
    <property type="entry name" value="ATP_synth_I_Bacilli"/>
</dbReference>
<keyword evidence="2" id="KW-1003">Cell membrane</keyword>
<protein>
    <recommendedName>
        <fullName evidence="9">ATP synthase I</fullName>
    </recommendedName>
</protein>
<comment type="subcellular location">
    <subcellularLocation>
        <location evidence="1">Cell membrane</location>
        <topology evidence="1">Multi-pass membrane protein</topology>
    </subcellularLocation>
</comment>
<dbReference type="OrthoDB" id="2663723at2"/>
<keyword evidence="8" id="KW-1185">Reference proteome</keyword>
<evidence type="ECO:0000256" key="5">
    <source>
        <dbReference type="ARBA" id="ARBA00023136"/>
    </source>
</evidence>
<name>A0A081P3E3_9BACL</name>
<dbReference type="eggNOG" id="ENOG50316I0">
    <property type="taxonomic scope" value="Bacteria"/>
</dbReference>
<reference evidence="7 8" key="1">
    <citation type="submission" date="2014-06" db="EMBL/GenBank/DDBJ databases">
        <title>Draft genome sequence of Paenibacillus sp. MSt1.</title>
        <authorList>
            <person name="Aw Y.K."/>
            <person name="Ong K.S."/>
            <person name="Gan H.M."/>
            <person name="Lee S.M."/>
        </authorList>
    </citation>
    <scope>NUCLEOTIDE SEQUENCE [LARGE SCALE GENOMIC DNA]</scope>
    <source>
        <strain evidence="7 8">MSt1</strain>
    </source>
</reference>
<dbReference type="RefSeq" id="WP_036682796.1">
    <property type="nucleotide sequence ID" value="NZ_BSDJ01000022.1"/>
</dbReference>
<accession>A0A081P3E3</accession>
<dbReference type="AlphaFoldDB" id="A0A081P3E3"/>
<evidence type="ECO:0000256" key="4">
    <source>
        <dbReference type="ARBA" id="ARBA00022989"/>
    </source>
</evidence>
<evidence type="ECO:0000313" key="8">
    <source>
        <dbReference type="Proteomes" id="UP000028123"/>
    </source>
</evidence>
<dbReference type="GO" id="GO:0005886">
    <property type="term" value="C:plasma membrane"/>
    <property type="evidence" value="ECO:0007669"/>
    <property type="project" value="UniProtKB-SubCell"/>
</dbReference>
<evidence type="ECO:0008006" key="9">
    <source>
        <dbReference type="Google" id="ProtNLM"/>
    </source>
</evidence>
<proteinExistence type="predicted"/>
<evidence type="ECO:0000256" key="3">
    <source>
        <dbReference type="ARBA" id="ARBA00022692"/>
    </source>
</evidence>
<keyword evidence="5 6" id="KW-0472">Membrane</keyword>
<evidence type="ECO:0000256" key="6">
    <source>
        <dbReference type="SAM" id="Phobius"/>
    </source>
</evidence>
<evidence type="ECO:0000256" key="1">
    <source>
        <dbReference type="ARBA" id="ARBA00004651"/>
    </source>
</evidence>
<keyword evidence="4 6" id="KW-1133">Transmembrane helix</keyword>
<sequence length="121" mass="13660">MKNQLKSVVRVTLYFLSALLLVWAFLPAYRTYVCGLMLGLTVSLINAWLLAMKIESVSRNANEYMGKRVNLGTVSRMCMALIAVMIAVKLPQFNLVFTIIGLFFVQLVTLLMGIFFRSNQS</sequence>
<dbReference type="EMBL" id="JNVM01000011">
    <property type="protein sequence ID" value="KEQ25216.1"/>
    <property type="molecule type" value="Genomic_DNA"/>
</dbReference>
<dbReference type="InterPro" id="IPR005598">
    <property type="entry name" value="ATP_synth_I"/>
</dbReference>
<dbReference type="Proteomes" id="UP000028123">
    <property type="component" value="Unassembled WGS sequence"/>
</dbReference>
<keyword evidence="3 6" id="KW-0812">Transmembrane</keyword>
<dbReference type="PANTHER" id="PTHR40035:SF1">
    <property type="entry name" value="ATP SYNTHASE PROTEIN I"/>
    <property type="match status" value="1"/>
</dbReference>
<feature type="transmembrane region" description="Helical" evidence="6">
    <location>
        <begin position="32"/>
        <end position="51"/>
    </location>
</feature>
<feature type="transmembrane region" description="Helical" evidence="6">
    <location>
        <begin position="71"/>
        <end position="90"/>
    </location>
</feature>
<dbReference type="Pfam" id="PF03899">
    <property type="entry name" value="ATP-synt_I"/>
    <property type="match status" value="1"/>
</dbReference>
<organism evidence="7 8">
    <name type="scientific">Paenibacillus tyrfis</name>
    <dbReference type="NCBI Taxonomy" id="1501230"/>
    <lineage>
        <taxon>Bacteria</taxon>
        <taxon>Bacillati</taxon>
        <taxon>Bacillota</taxon>
        <taxon>Bacilli</taxon>
        <taxon>Bacillales</taxon>
        <taxon>Paenibacillaceae</taxon>
        <taxon>Paenibacillus</taxon>
    </lineage>
</organism>
<feature type="transmembrane region" description="Helical" evidence="6">
    <location>
        <begin position="7"/>
        <end position="26"/>
    </location>
</feature>
<evidence type="ECO:0000313" key="7">
    <source>
        <dbReference type="EMBL" id="KEQ25216.1"/>
    </source>
</evidence>
<gene>
    <name evidence="7" type="ORF">ET33_03940</name>
</gene>
<comment type="caution">
    <text evidence="7">The sequence shown here is derived from an EMBL/GenBank/DDBJ whole genome shotgun (WGS) entry which is preliminary data.</text>
</comment>
<feature type="transmembrane region" description="Helical" evidence="6">
    <location>
        <begin position="96"/>
        <end position="116"/>
    </location>
</feature>